<evidence type="ECO:0000256" key="6">
    <source>
        <dbReference type="ARBA" id="ARBA00022670"/>
    </source>
</evidence>
<keyword evidence="9" id="KW-0862">Zinc</keyword>
<feature type="chain" id="PRO_5024954956" description="Protease 3" evidence="15">
    <location>
        <begin position="28"/>
        <end position="934"/>
    </location>
</feature>
<dbReference type="AlphaFoldDB" id="A0A5P1R9V5"/>
<evidence type="ECO:0000256" key="15">
    <source>
        <dbReference type="SAM" id="SignalP"/>
    </source>
</evidence>
<dbReference type="PANTHER" id="PTHR43690:SF18">
    <property type="entry name" value="INSULIN-DEGRADING ENZYME-RELATED"/>
    <property type="match status" value="1"/>
</dbReference>
<dbReference type="GO" id="GO:0006508">
    <property type="term" value="P:proteolysis"/>
    <property type="evidence" value="ECO:0007669"/>
    <property type="project" value="UniProtKB-KW"/>
</dbReference>
<dbReference type="InterPro" id="IPR032632">
    <property type="entry name" value="Peptidase_M16_M"/>
</dbReference>
<dbReference type="GO" id="GO:0005737">
    <property type="term" value="C:cytoplasm"/>
    <property type="evidence" value="ECO:0007669"/>
    <property type="project" value="UniProtKB-ARBA"/>
</dbReference>
<dbReference type="InterPro" id="IPR001431">
    <property type="entry name" value="Pept_M16_Zn_BS"/>
</dbReference>
<evidence type="ECO:0000256" key="11">
    <source>
        <dbReference type="ARBA" id="ARBA00029597"/>
    </source>
</evidence>
<evidence type="ECO:0000259" key="16">
    <source>
        <dbReference type="Pfam" id="PF00675"/>
    </source>
</evidence>
<dbReference type="Pfam" id="PF00675">
    <property type="entry name" value="Peptidase_M16"/>
    <property type="match status" value="1"/>
</dbReference>
<evidence type="ECO:0000256" key="1">
    <source>
        <dbReference type="ARBA" id="ARBA00001947"/>
    </source>
</evidence>
<keyword evidence="15" id="KW-0732">Signal</keyword>
<comment type="similarity">
    <text evidence="3 14">Belongs to the peptidase M16 family.</text>
</comment>
<dbReference type="FunFam" id="3.30.830.10:FF:000005">
    <property type="entry name" value="nardilysin isoform X1"/>
    <property type="match status" value="1"/>
</dbReference>
<evidence type="ECO:0000256" key="8">
    <source>
        <dbReference type="ARBA" id="ARBA00022801"/>
    </source>
</evidence>
<protein>
    <recommendedName>
        <fullName evidence="5">Protease 3</fullName>
        <ecNumber evidence="4">3.4.24.55</ecNumber>
    </recommendedName>
    <alternativeName>
        <fullName evidence="13">Pitrilysin</fullName>
    </alternativeName>
    <alternativeName>
        <fullName evidence="12">Protease III</fullName>
    </alternativeName>
    <alternativeName>
        <fullName evidence="11">Protease pi</fullName>
    </alternativeName>
</protein>
<feature type="signal peptide" evidence="15">
    <location>
        <begin position="1"/>
        <end position="27"/>
    </location>
</feature>
<gene>
    <name evidence="20" type="ORF">F0U83_04670</name>
</gene>
<dbReference type="InterPro" id="IPR054734">
    <property type="entry name" value="PqqF-like_C_4"/>
</dbReference>
<evidence type="ECO:0000259" key="17">
    <source>
        <dbReference type="Pfam" id="PF05193"/>
    </source>
</evidence>
<evidence type="ECO:0000256" key="10">
    <source>
        <dbReference type="ARBA" id="ARBA00023049"/>
    </source>
</evidence>
<dbReference type="Proteomes" id="UP000324760">
    <property type="component" value="Chromosome"/>
</dbReference>
<dbReference type="GO" id="GO:0004222">
    <property type="term" value="F:metalloendopeptidase activity"/>
    <property type="evidence" value="ECO:0007669"/>
    <property type="project" value="UniProtKB-EC"/>
</dbReference>
<feature type="domain" description="Coenzyme PQQ synthesis protein F-like C-terminal lobe" evidence="19">
    <location>
        <begin position="775"/>
        <end position="874"/>
    </location>
</feature>
<dbReference type="EC" id="3.4.24.55" evidence="4"/>
<proteinExistence type="inferred from homology"/>
<dbReference type="KEGG" id="ncu:F0U83_04670"/>
<dbReference type="InterPro" id="IPR011249">
    <property type="entry name" value="Metalloenz_LuxS/M16"/>
</dbReference>
<name>A0A5P1R9V5_9GAMM</name>
<evidence type="ECO:0000256" key="13">
    <source>
        <dbReference type="ARBA" id="ARBA00033450"/>
    </source>
</evidence>
<dbReference type="InterPro" id="IPR007863">
    <property type="entry name" value="Peptidase_M16_C"/>
</dbReference>
<feature type="domain" description="Peptidase M16 C-terminal" evidence="17">
    <location>
        <begin position="211"/>
        <end position="389"/>
    </location>
</feature>
<keyword evidence="7" id="KW-0479">Metal-binding</keyword>
<evidence type="ECO:0000259" key="19">
    <source>
        <dbReference type="Pfam" id="PF22456"/>
    </source>
</evidence>
<dbReference type="OrthoDB" id="9811314at2"/>
<organism evidence="20 21">
    <name type="scientific">Neptunomonas concharum</name>
    <dbReference type="NCBI Taxonomy" id="1031538"/>
    <lineage>
        <taxon>Bacteria</taxon>
        <taxon>Pseudomonadati</taxon>
        <taxon>Pseudomonadota</taxon>
        <taxon>Gammaproteobacteria</taxon>
        <taxon>Oceanospirillales</taxon>
        <taxon>Oceanospirillaceae</taxon>
        <taxon>Neptunomonas</taxon>
    </lineage>
</organism>
<keyword evidence="6" id="KW-0645">Protease</keyword>
<dbReference type="Pfam" id="PF16187">
    <property type="entry name" value="Peptidase_M16_M"/>
    <property type="match status" value="1"/>
</dbReference>
<evidence type="ECO:0000256" key="2">
    <source>
        <dbReference type="ARBA" id="ARBA00002184"/>
    </source>
</evidence>
<dbReference type="InterPro" id="IPR011765">
    <property type="entry name" value="Pept_M16_N"/>
</dbReference>
<comment type="cofactor">
    <cofactor evidence="1">
        <name>Zn(2+)</name>
        <dbReference type="ChEBI" id="CHEBI:29105"/>
    </cofactor>
</comment>
<evidence type="ECO:0000256" key="4">
    <source>
        <dbReference type="ARBA" id="ARBA00012449"/>
    </source>
</evidence>
<evidence type="ECO:0000259" key="18">
    <source>
        <dbReference type="Pfam" id="PF16187"/>
    </source>
</evidence>
<reference evidence="20 21" key="1">
    <citation type="journal article" date="2019" name="Biochem. Eng. J.">
        <title>Metabolic engineering of the marine bacteria Neptunomonas concharum for the production of acetoin and meso-2,3-butanediol from acetate.</title>
        <authorList>
            <person name="Li W."/>
            <person name="Pu N."/>
            <person name="Liu C.-X."/>
            <person name="Yuan Q.-P."/>
            <person name="Li Z.-J."/>
        </authorList>
    </citation>
    <scope>NUCLEOTIDE SEQUENCE [LARGE SCALE GENOMIC DNA]</scope>
    <source>
        <strain evidence="20 21">JCM17730</strain>
    </source>
</reference>
<dbReference type="Gene3D" id="3.30.830.10">
    <property type="entry name" value="Metalloenzyme, LuxS/M16 peptidase-like"/>
    <property type="match status" value="4"/>
</dbReference>
<dbReference type="Pfam" id="PF05193">
    <property type="entry name" value="Peptidase_M16_C"/>
    <property type="match status" value="1"/>
</dbReference>
<dbReference type="PROSITE" id="PS00143">
    <property type="entry name" value="INSULINASE"/>
    <property type="match status" value="1"/>
</dbReference>
<comment type="function">
    <text evidence="2">Endopeptidase that degrades small peptides of less than 7 kDa, such as glucagon and insulin.</text>
</comment>
<evidence type="ECO:0000256" key="14">
    <source>
        <dbReference type="RuleBase" id="RU004447"/>
    </source>
</evidence>
<dbReference type="InterPro" id="IPR050626">
    <property type="entry name" value="Peptidase_M16"/>
</dbReference>
<keyword evidence="10" id="KW-0482">Metalloprotease</keyword>
<feature type="domain" description="Peptidase M16 middle/third" evidence="18">
    <location>
        <begin position="395"/>
        <end position="665"/>
    </location>
</feature>
<dbReference type="Pfam" id="PF22456">
    <property type="entry name" value="PqqF-like_C_4"/>
    <property type="match status" value="1"/>
</dbReference>
<sequence length="934" mass="104751">MKKPALTFVKYWIFALVAAFAASSSLATPIIKSENDDRLYRTITLPNQLQVLLISDIDADKAAVSMDVAVGSAANPDSRPGLAHFLEHMLFLGTKKHPEAGEYQAFIQAHGGSHNAFTALTNTNYFFDINAADLEPAIERFSQFFISPLFSENYTDRERHAVHSEYRAKIRDDGRRIYAANQTLINPAHPASRFAVGNLDTLPNDKSGQLRKDLLDFYAQHYSANRMKLVILGKEPLDDLQALAIRYFSAIENKALPKFEITAPQILPSNLKTKIEIQTLADIRQLALNFTTPSDHPYLQSKPLQLISSLVGYEGEGSLLALLKEKGWATGLGASPGATYKYESSFHVSISLTPSGMEHTDEIIALFFSFIESLKQTGISETLFKEEQQLGKTAFQFLAEQAPIHYVTQLAQRMQELAPAYWLNSPYVLSEYEPALYQQFLGYISPENMTLSVQAPSIQGDTKEPYYNTSYRTSTIEEGLIKKWKQAPILPELHIRGNNPFIAENLAIKPAPEDKKSTPSLLNHTPDGVRSWHLQDTLYNTPKADYFFTLLTPLAREGADATVGLNLYTQMVSEELNKVLYDADMAGLSASIYPHQRGISVRISGYNDKLGSIATLIAKTLRAPNYSPQRFARILTAYKQQLKNAEKEKPYNQLFRVGYEILLQDAPLTELQAAADSYTLKRLEALVETLFTEVELRTLSHGNLTSAEAVKINNDLITTLSPINTAAIAPALTIKQLNDTHFEKVNIDIEHNDSAVILYMQSLDDSYQARASTAVLAEILSAPFYSQLRTEEQLGYIVFASPVTLNKISGISFVVQSPNTPADTVVSRMEYFFDQFTPTLETLSDDSFEKFQTSVLNRINEQDVQLTSKTRRFWREIDQNEWKFDSREQLSSALKKLTKEDLVKQWEVLRRHKLLLSSQGRAVSEASVATPPEG</sequence>
<dbReference type="EMBL" id="CP043869">
    <property type="protein sequence ID" value="QEQ96055.1"/>
    <property type="molecule type" value="Genomic_DNA"/>
</dbReference>
<keyword evidence="21" id="KW-1185">Reference proteome</keyword>
<evidence type="ECO:0000256" key="7">
    <source>
        <dbReference type="ARBA" id="ARBA00022723"/>
    </source>
</evidence>
<keyword evidence="8" id="KW-0378">Hydrolase</keyword>
<evidence type="ECO:0000256" key="9">
    <source>
        <dbReference type="ARBA" id="ARBA00022833"/>
    </source>
</evidence>
<feature type="domain" description="Peptidase M16 N-terminal" evidence="16">
    <location>
        <begin position="51"/>
        <end position="187"/>
    </location>
</feature>
<dbReference type="SUPFAM" id="SSF63411">
    <property type="entry name" value="LuxS/MPP-like metallohydrolase"/>
    <property type="match status" value="4"/>
</dbReference>
<dbReference type="GO" id="GO:0046872">
    <property type="term" value="F:metal ion binding"/>
    <property type="evidence" value="ECO:0007669"/>
    <property type="project" value="UniProtKB-KW"/>
</dbReference>
<accession>A0A5P1R9V5</accession>
<evidence type="ECO:0000256" key="3">
    <source>
        <dbReference type="ARBA" id="ARBA00007261"/>
    </source>
</evidence>
<dbReference type="PANTHER" id="PTHR43690">
    <property type="entry name" value="NARDILYSIN"/>
    <property type="match status" value="1"/>
</dbReference>
<evidence type="ECO:0000313" key="21">
    <source>
        <dbReference type="Proteomes" id="UP000324760"/>
    </source>
</evidence>
<evidence type="ECO:0000256" key="5">
    <source>
        <dbReference type="ARBA" id="ARBA00017565"/>
    </source>
</evidence>
<evidence type="ECO:0000313" key="20">
    <source>
        <dbReference type="EMBL" id="QEQ96055.1"/>
    </source>
</evidence>
<dbReference type="RefSeq" id="WP_138988761.1">
    <property type="nucleotide sequence ID" value="NZ_CP043869.1"/>
</dbReference>
<dbReference type="FunFam" id="3.30.830.10:FF:000012">
    <property type="entry name" value="Protease 3"/>
    <property type="match status" value="1"/>
</dbReference>
<evidence type="ECO:0000256" key="12">
    <source>
        <dbReference type="ARBA" id="ARBA00031184"/>
    </source>
</evidence>